<dbReference type="AlphaFoldDB" id="A0A3B0A607"/>
<name>A0A3B0A607_9ACTN</name>
<gene>
    <name evidence="1" type="ORF">D7193_15260</name>
</gene>
<dbReference type="EMBL" id="RBAN01000002">
    <property type="protein sequence ID" value="RKN55942.1"/>
    <property type="molecule type" value="Genomic_DNA"/>
</dbReference>
<reference evidence="1 2" key="1">
    <citation type="journal article" date="2015" name="Int. J. Syst. Evol. Microbiol.">
        <title>Micromonospora costi sp. nov., isolated from a leaf of Costus speciosus.</title>
        <authorList>
            <person name="Thawai C."/>
        </authorList>
    </citation>
    <scope>NUCLEOTIDE SEQUENCE [LARGE SCALE GENOMIC DNA]</scope>
    <source>
        <strain evidence="1 2">CS1-12</strain>
    </source>
</reference>
<evidence type="ECO:0000313" key="2">
    <source>
        <dbReference type="Proteomes" id="UP000279968"/>
    </source>
</evidence>
<sequence length="92" mass="9764">MAVSPQHFTLTANVEKTFTFDVNGATVEVTNLDGAAEVYFTVNNTPAVVGQDGCHVLPAAICSMELPDETKGVNSVVRVRSAGTPKVSVRVW</sequence>
<evidence type="ECO:0000313" key="1">
    <source>
        <dbReference type="EMBL" id="RKN55942.1"/>
    </source>
</evidence>
<dbReference type="OrthoDB" id="9857293at2"/>
<dbReference type="Proteomes" id="UP000279968">
    <property type="component" value="Unassembled WGS sequence"/>
</dbReference>
<keyword evidence="2" id="KW-1185">Reference proteome</keyword>
<proteinExistence type="predicted"/>
<organism evidence="1 2">
    <name type="scientific">Micromonospora costi</name>
    <dbReference type="NCBI Taxonomy" id="1530042"/>
    <lineage>
        <taxon>Bacteria</taxon>
        <taxon>Bacillati</taxon>
        <taxon>Actinomycetota</taxon>
        <taxon>Actinomycetes</taxon>
        <taxon>Micromonosporales</taxon>
        <taxon>Micromonosporaceae</taxon>
        <taxon>Micromonospora</taxon>
    </lineage>
</organism>
<accession>A0A3B0A607</accession>
<protein>
    <submittedName>
        <fullName evidence="1">Uncharacterized protein</fullName>
    </submittedName>
</protein>
<comment type="caution">
    <text evidence="1">The sequence shown here is derived from an EMBL/GenBank/DDBJ whole genome shotgun (WGS) entry which is preliminary data.</text>
</comment>
<dbReference type="RefSeq" id="WP_120780125.1">
    <property type="nucleotide sequence ID" value="NZ_JBHLUP010000002.1"/>
</dbReference>